<evidence type="ECO:0000313" key="4">
    <source>
        <dbReference type="Proteomes" id="UP001562357"/>
    </source>
</evidence>
<reference evidence="4" key="1">
    <citation type="submission" date="2024-06" db="EMBL/GenBank/DDBJ databases">
        <title>Draft Genome Sequences of Epichloe bromicola Strains Isolated from Elymus ciliaris.</title>
        <authorList>
            <consortium name="Epichloe bromicola genome sequencing consortium"/>
            <person name="Miura A."/>
            <person name="Imano S."/>
            <person name="Ashida A."/>
            <person name="Sato I."/>
            <person name="Chiba S."/>
            <person name="Tanaka A."/>
            <person name="Camagna M."/>
            <person name="Takemoto D."/>
        </authorList>
    </citation>
    <scope>NUCLEOTIDE SEQUENCE [LARGE SCALE GENOMIC DNA]</scope>
    <source>
        <strain evidence="4">DP</strain>
    </source>
</reference>
<feature type="region of interest" description="Disordered" evidence="1">
    <location>
        <begin position="155"/>
        <end position="191"/>
    </location>
</feature>
<keyword evidence="2" id="KW-0732">Signal</keyword>
<feature type="chain" id="PRO_5047162921" description="Siderophore biosynthesis enzyme" evidence="2">
    <location>
        <begin position="21"/>
        <end position="218"/>
    </location>
</feature>
<evidence type="ECO:0008006" key="5">
    <source>
        <dbReference type="Google" id="ProtNLM"/>
    </source>
</evidence>
<proteinExistence type="predicted"/>
<feature type="compositionally biased region" description="Low complexity" evidence="1">
    <location>
        <begin position="155"/>
        <end position="179"/>
    </location>
</feature>
<dbReference type="Proteomes" id="UP001562357">
    <property type="component" value="Unassembled WGS sequence"/>
</dbReference>
<sequence length="218" mass="21072">MAVRILILTVALCLGSSVFARTNLQGCTYYDSVIKPSQQAAYATRLWYVPDSGEVCKLLDCGGGRAPPKTTVPGCPLYEGTETYSPSFIDPKTLGQAVSVSVSVATGGRSGGGTSTAEGGSITTTAAAPATTSMTSIASATSAASSAVETSASASASSSAKSTQSGSTSTQSGSASGSATDRDGPTSTSTGAAGSVVTGGAALAPCLVAGVAAGLGLF</sequence>
<evidence type="ECO:0000313" key="3">
    <source>
        <dbReference type="EMBL" id="GAB0137635.1"/>
    </source>
</evidence>
<gene>
    <name evidence="3" type="primary">g5892</name>
    <name evidence="3" type="ORF">EsDP_00005892</name>
</gene>
<evidence type="ECO:0000256" key="2">
    <source>
        <dbReference type="SAM" id="SignalP"/>
    </source>
</evidence>
<accession>A0ABQ0CW49</accession>
<feature type="signal peptide" evidence="2">
    <location>
        <begin position="1"/>
        <end position="20"/>
    </location>
</feature>
<dbReference type="EMBL" id="BAAFGZ010000299">
    <property type="protein sequence ID" value="GAB0137635.1"/>
    <property type="molecule type" value="Genomic_DNA"/>
</dbReference>
<name>A0ABQ0CW49_9HYPO</name>
<organism evidence="3 4">
    <name type="scientific">Epichloe bromicola</name>
    <dbReference type="NCBI Taxonomy" id="79588"/>
    <lineage>
        <taxon>Eukaryota</taxon>
        <taxon>Fungi</taxon>
        <taxon>Dikarya</taxon>
        <taxon>Ascomycota</taxon>
        <taxon>Pezizomycotina</taxon>
        <taxon>Sordariomycetes</taxon>
        <taxon>Hypocreomycetidae</taxon>
        <taxon>Hypocreales</taxon>
        <taxon>Clavicipitaceae</taxon>
        <taxon>Epichloe</taxon>
    </lineage>
</organism>
<comment type="caution">
    <text evidence="3">The sequence shown here is derived from an EMBL/GenBank/DDBJ whole genome shotgun (WGS) entry which is preliminary data.</text>
</comment>
<protein>
    <recommendedName>
        <fullName evidence="5">Siderophore biosynthesis enzyme</fullName>
    </recommendedName>
</protein>
<keyword evidence="4" id="KW-1185">Reference proteome</keyword>
<evidence type="ECO:0000256" key="1">
    <source>
        <dbReference type="SAM" id="MobiDB-lite"/>
    </source>
</evidence>